<organism evidence="1 2">
    <name type="scientific">Brevibacillus choshinensis</name>
    <dbReference type="NCBI Taxonomy" id="54911"/>
    <lineage>
        <taxon>Bacteria</taxon>
        <taxon>Bacillati</taxon>
        <taxon>Bacillota</taxon>
        <taxon>Bacilli</taxon>
        <taxon>Bacillales</taxon>
        <taxon>Paenibacillaceae</taxon>
        <taxon>Brevibacillus</taxon>
    </lineage>
</organism>
<gene>
    <name evidence="1" type="ORF">AN963_21545</name>
</gene>
<name>A0ABR5N186_BRECH</name>
<proteinExistence type="predicted"/>
<keyword evidence="2" id="KW-1185">Reference proteome</keyword>
<dbReference type="EMBL" id="LJJB01000013">
    <property type="protein sequence ID" value="KQL44026.1"/>
    <property type="molecule type" value="Genomic_DNA"/>
</dbReference>
<sequence length="65" mass="7603">MLDTQFQQLFERVPRSIGIFPDPLKLLGSQIFQKRQHTGPQHLEQEQMLLAVQPFISQFIRPGEL</sequence>
<evidence type="ECO:0000313" key="2">
    <source>
        <dbReference type="Proteomes" id="UP000051063"/>
    </source>
</evidence>
<dbReference type="Proteomes" id="UP000051063">
    <property type="component" value="Unassembled WGS sequence"/>
</dbReference>
<reference evidence="1 2" key="1">
    <citation type="submission" date="2015-09" db="EMBL/GenBank/DDBJ databases">
        <title>Genome sequencing project for genomic taxonomy and phylogenomics of Bacillus-like bacteria.</title>
        <authorList>
            <person name="Liu B."/>
            <person name="Wang J."/>
            <person name="Zhu Y."/>
            <person name="Liu G."/>
            <person name="Chen Q."/>
            <person name="Chen Z."/>
            <person name="Lan J."/>
            <person name="Che J."/>
            <person name="Ge C."/>
            <person name="Shi H."/>
            <person name="Pan Z."/>
            <person name="Liu X."/>
        </authorList>
    </citation>
    <scope>NUCLEOTIDE SEQUENCE [LARGE SCALE GENOMIC DNA]</scope>
    <source>
        <strain evidence="1 2">DSM 8552</strain>
    </source>
</reference>
<accession>A0ABR5N186</accession>
<comment type="caution">
    <text evidence="1">The sequence shown here is derived from an EMBL/GenBank/DDBJ whole genome shotgun (WGS) entry which is preliminary data.</text>
</comment>
<protein>
    <submittedName>
        <fullName evidence="1">Uncharacterized protein</fullName>
    </submittedName>
</protein>
<evidence type="ECO:0000313" key="1">
    <source>
        <dbReference type="EMBL" id="KQL44026.1"/>
    </source>
</evidence>